<sequence>MKMLLFLHVLGAVLFLGNIITAAFWKVSAERGKDLAHLHRVARNVMTADYFFTLPGVVMLIATGHIMASRRGYPLTELNWMTASEALFVASGLIWMAVLIPAQRKMIKETAVSETAGALTAAYRKASRTWDVFGTLVIVIPLAVLYLMLAKPF</sequence>
<accession>A0A329M7Y5</accession>
<feature type="transmembrane region" description="Helical" evidence="1">
    <location>
        <begin position="130"/>
        <end position="149"/>
    </location>
</feature>
<organism evidence="2 3">
    <name type="scientific">Paenibacillus contaminans</name>
    <dbReference type="NCBI Taxonomy" id="450362"/>
    <lineage>
        <taxon>Bacteria</taxon>
        <taxon>Bacillati</taxon>
        <taxon>Bacillota</taxon>
        <taxon>Bacilli</taxon>
        <taxon>Bacillales</taxon>
        <taxon>Paenibacillaceae</taxon>
        <taxon>Paenibacillus</taxon>
    </lineage>
</organism>
<evidence type="ECO:0000313" key="2">
    <source>
        <dbReference type="EMBL" id="RAV16074.1"/>
    </source>
</evidence>
<proteinExistence type="predicted"/>
<dbReference type="OrthoDB" id="9786302at2"/>
<gene>
    <name evidence="2" type="ORF">DQG23_29215</name>
</gene>
<keyword evidence="1" id="KW-0812">Transmembrane</keyword>
<keyword evidence="1" id="KW-1133">Transmembrane helix</keyword>
<comment type="caution">
    <text evidence="2">The sequence shown here is derived from an EMBL/GenBank/DDBJ whole genome shotgun (WGS) entry which is preliminary data.</text>
</comment>
<dbReference type="EMBL" id="QMFB01000022">
    <property type="protein sequence ID" value="RAV16074.1"/>
    <property type="molecule type" value="Genomic_DNA"/>
</dbReference>
<keyword evidence="1" id="KW-0472">Membrane</keyword>
<reference evidence="2 3" key="1">
    <citation type="journal article" date="2009" name="Int. J. Syst. Evol. Microbiol.">
        <title>Paenibacillus contaminans sp. nov., isolated from a contaminated laboratory plate.</title>
        <authorList>
            <person name="Chou J.H."/>
            <person name="Lee J.H."/>
            <person name="Lin M.C."/>
            <person name="Chang P.S."/>
            <person name="Arun A.B."/>
            <person name="Young C.C."/>
            <person name="Chen W.M."/>
        </authorList>
    </citation>
    <scope>NUCLEOTIDE SEQUENCE [LARGE SCALE GENOMIC DNA]</scope>
    <source>
        <strain evidence="2 3">CKOBP-6</strain>
    </source>
</reference>
<evidence type="ECO:0000256" key="1">
    <source>
        <dbReference type="SAM" id="Phobius"/>
    </source>
</evidence>
<dbReference type="Pfam" id="PF10027">
    <property type="entry name" value="DUF2269"/>
    <property type="match status" value="1"/>
</dbReference>
<protein>
    <recommendedName>
        <fullName evidence="4">DUF2269 domain-containing protein</fullName>
    </recommendedName>
</protein>
<dbReference type="Proteomes" id="UP000250369">
    <property type="component" value="Unassembled WGS sequence"/>
</dbReference>
<feature type="transmembrane region" description="Helical" evidence="1">
    <location>
        <begin position="80"/>
        <end position="100"/>
    </location>
</feature>
<dbReference type="InterPro" id="IPR018729">
    <property type="entry name" value="DUF2269_transmembrane"/>
</dbReference>
<feature type="transmembrane region" description="Helical" evidence="1">
    <location>
        <begin position="6"/>
        <end position="27"/>
    </location>
</feature>
<feature type="transmembrane region" description="Helical" evidence="1">
    <location>
        <begin position="48"/>
        <end position="68"/>
    </location>
</feature>
<keyword evidence="3" id="KW-1185">Reference proteome</keyword>
<evidence type="ECO:0008006" key="4">
    <source>
        <dbReference type="Google" id="ProtNLM"/>
    </source>
</evidence>
<name>A0A329M7Y5_9BACL</name>
<dbReference type="AlphaFoldDB" id="A0A329M7Y5"/>
<evidence type="ECO:0000313" key="3">
    <source>
        <dbReference type="Proteomes" id="UP000250369"/>
    </source>
</evidence>